<keyword evidence="5" id="KW-1185">Reference proteome</keyword>
<feature type="domain" description="DUF7371" evidence="3">
    <location>
        <begin position="361"/>
        <end position="564"/>
    </location>
</feature>
<sequence>MRLTSFTVAAIVAHAVAAPAPSSVDCAAAPSITTIYLSSEPSTITIHDTPTNTVYVSGAQQPASEYHAHQPSSYIASSEDVTSYLTDAVTLTVEPVPHTSTDPQGHTVVSSGETTIYITQHVTVTGTLSAVGSALSTATAPSFTLTAPGGWNGTAGPYHSGPTASSGAQSNYTFTAKLATPTSFAAQDGFGGGSVDPSIVTSQPTIDVYSSVPVVPLPTLAAQSGFNALTTSSSLYSNTTFTDPQATTSYSLHYYSTLPAVSGSTTSKASLTLPLLNSTTVLPSSSSFVTSVSSSGTASHANSTATVSGSNYPDSTTVAPTIIPTSTAQPTAQNSTSVTSLNQTSTSASSAPSSLATACGEIGDFGLNFDDIPPLSVGDEDPNTVTPQPVFSPYHQFDWSNGFEVVPPPTDPYLPSSPPQLTMFVPNFTQNFSSPSTGPNAADMGWAGDIANGDHDRTGCFRFNFYGASVGCDSRGPDCVFKFTGLRYDSVTGANKQVAQEISRVSACPALENCSLVPITLSRAFKDLTVIRISLTVGGRPKIWFMDDLRMGWSDNSCATGVCRRDAHLRKRQLSKE</sequence>
<evidence type="ECO:0000256" key="1">
    <source>
        <dbReference type="SAM" id="MobiDB-lite"/>
    </source>
</evidence>
<reference evidence="4" key="1">
    <citation type="submission" date="2021-07" db="EMBL/GenBank/DDBJ databases">
        <authorList>
            <person name="Durling M."/>
        </authorList>
    </citation>
    <scope>NUCLEOTIDE SEQUENCE</scope>
</reference>
<feature type="compositionally biased region" description="Low complexity" evidence="1">
    <location>
        <begin position="344"/>
        <end position="353"/>
    </location>
</feature>
<feature type="region of interest" description="Disordered" evidence="1">
    <location>
        <begin position="293"/>
        <end position="313"/>
    </location>
</feature>
<keyword evidence="2" id="KW-0732">Signal</keyword>
<gene>
    <name evidence="4" type="ORF">HYFRA_00005677</name>
</gene>
<comment type="caution">
    <text evidence="4">The sequence shown here is derived from an EMBL/GenBank/DDBJ whole genome shotgun (WGS) entry which is preliminary data.</text>
</comment>
<evidence type="ECO:0000259" key="3">
    <source>
        <dbReference type="Pfam" id="PF24086"/>
    </source>
</evidence>
<feature type="region of interest" description="Disordered" evidence="1">
    <location>
        <begin position="327"/>
        <end position="353"/>
    </location>
</feature>
<proteinExistence type="predicted"/>
<evidence type="ECO:0000313" key="4">
    <source>
        <dbReference type="EMBL" id="CAG8951873.1"/>
    </source>
</evidence>
<accession>A0A9N9KRW8</accession>
<dbReference type="OrthoDB" id="5385013at2759"/>
<organism evidence="4 5">
    <name type="scientific">Hymenoscyphus fraxineus</name>
    <dbReference type="NCBI Taxonomy" id="746836"/>
    <lineage>
        <taxon>Eukaryota</taxon>
        <taxon>Fungi</taxon>
        <taxon>Dikarya</taxon>
        <taxon>Ascomycota</taxon>
        <taxon>Pezizomycotina</taxon>
        <taxon>Leotiomycetes</taxon>
        <taxon>Helotiales</taxon>
        <taxon>Helotiaceae</taxon>
        <taxon>Hymenoscyphus</taxon>
    </lineage>
</organism>
<evidence type="ECO:0000313" key="5">
    <source>
        <dbReference type="Proteomes" id="UP000696280"/>
    </source>
</evidence>
<feature type="compositionally biased region" description="Polar residues" evidence="1">
    <location>
        <begin position="327"/>
        <end position="343"/>
    </location>
</feature>
<dbReference type="EMBL" id="CAJVRL010000044">
    <property type="protein sequence ID" value="CAG8951873.1"/>
    <property type="molecule type" value="Genomic_DNA"/>
</dbReference>
<feature type="chain" id="PRO_5040264998" description="DUF7371 domain-containing protein" evidence="2">
    <location>
        <begin position="18"/>
        <end position="577"/>
    </location>
</feature>
<feature type="compositionally biased region" description="Low complexity" evidence="1">
    <location>
        <begin position="293"/>
        <end position="306"/>
    </location>
</feature>
<dbReference type="Pfam" id="PF24086">
    <property type="entry name" value="DUF7371"/>
    <property type="match status" value="1"/>
</dbReference>
<dbReference type="Proteomes" id="UP000696280">
    <property type="component" value="Unassembled WGS sequence"/>
</dbReference>
<feature type="signal peptide" evidence="2">
    <location>
        <begin position="1"/>
        <end position="17"/>
    </location>
</feature>
<name>A0A9N9KRW8_9HELO</name>
<protein>
    <recommendedName>
        <fullName evidence="3">DUF7371 domain-containing protein</fullName>
    </recommendedName>
</protein>
<dbReference type="AlphaFoldDB" id="A0A9N9KRW8"/>
<evidence type="ECO:0000256" key="2">
    <source>
        <dbReference type="SAM" id="SignalP"/>
    </source>
</evidence>
<dbReference type="InterPro" id="IPR055795">
    <property type="entry name" value="DUF7371"/>
</dbReference>